<dbReference type="EMBL" id="CP040896">
    <property type="protein sequence ID" value="QDA62255.1"/>
    <property type="molecule type" value="Genomic_DNA"/>
</dbReference>
<dbReference type="Gene3D" id="2.120.10.30">
    <property type="entry name" value="TolB, C-terminal domain"/>
    <property type="match status" value="1"/>
</dbReference>
<gene>
    <name evidence="1" type="ORF">FHG12_20085</name>
</gene>
<dbReference type="PROSITE" id="PS51257">
    <property type="entry name" value="PROKAR_LIPOPROTEIN"/>
    <property type="match status" value="1"/>
</dbReference>
<keyword evidence="2" id="KW-1185">Reference proteome</keyword>
<dbReference type="InterPro" id="IPR011042">
    <property type="entry name" value="6-blade_b-propeller_TolB-like"/>
</dbReference>
<dbReference type="AlphaFoldDB" id="A0A5B8A6B1"/>
<dbReference type="RefSeq" id="WP_139517486.1">
    <property type="nucleotide sequence ID" value="NZ_CP040896.1"/>
</dbReference>
<accession>A0A5B8A6B1</accession>
<dbReference type="SUPFAM" id="SSF101898">
    <property type="entry name" value="NHL repeat"/>
    <property type="match status" value="1"/>
</dbReference>
<protein>
    <submittedName>
        <fullName evidence="1">ScyD/ScyE family protein</fullName>
    </submittedName>
</protein>
<reference evidence="1 2" key="1">
    <citation type="submission" date="2019-06" db="EMBL/GenBank/DDBJ databases">
        <authorList>
            <person name="Srinivasan S."/>
        </authorList>
    </citation>
    <scope>NUCLEOTIDE SEQUENCE [LARGE SCALE GENOMIC DNA]</scope>
    <source>
        <strain evidence="1 2">17J68-5</strain>
    </source>
</reference>
<proteinExistence type="predicted"/>
<name>A0A5B8A6B1_9BACT</name>
<dbReference type="InterPro" id="IPR048031">
    <property type="entry name" value="ScyD/ScyE-like"/>
</dbReference>
<organism evidence="1 2">
    <name type="scientific">Hymenobacter jejuensis</name>
    <dbReference type="NCBI Taxonomy" id="2502781"/>
    <lineage>
        <taxon>Bacteria</taxon>
        <taxon>Pseudomonadati</taxon>
        <taxon>Bacteroidota</taxon>
        <taxon>Cytophagia</taxon>
        <taxon>Cytophagales</taxon>
        <taxon>Hymenobacteraceae</taxon>
        <taxon>Hymenobacter</taxon>
    </lineage>
</organism>
<evidence type="ECO:0000313" key="1">
    <source>
        <dbReference type="EMBL" id="QDA62255.1"/>
    </source>
</evidence>
<dbReference type="OrthoDB" id="791543at2"/>
<dbReference type="NCBIfam" id="NF033206">
    <property type="entry name" value="ScyE_fam"/>
    <property type="match status" value="1"/>
</dbReference>
<evidence type="ECO:0000313" key="2">
    <source>
        <dbReference type="Proteomes" id="UP000305398"/>
    </source>
</evidence>
<sequence>MKLNPTLPLGGLLTGILLFTSTSCNKFEQPTCRPGNNKVTVFATGLNNPRGLKFGPDGYLYVAEGGTGGTNSTVGQCTQVVPPVGPYKGSETSGRISKISKSGVRTTITDKLPSTQNTELVGGDISGVGDVAFIGNTLYALITGAGCSHGVTSMPNGLRKINADGSSTQVADLSAYTMANPVKNPEEDDFEPDGDWYSMINLRGDFYAIEANHGELVRITPDGKVSRVIDISASQGHIVPTSVTYWDGNFYVGNLNPFPIVDGGSSIYKISPSGDIQKWATGFSTILGVVFDSEGDLYVLETAVGTPFPAPGKGQIVRLNASGNRETIATGLSMPTGITLGPDGQLYVSNVGFGPLAVGGGQILQIDVRACTNNGSPYTSMHP</sequence>
<dbReference type="KEGG" id="hyj:FHG12_20085"/>
<dbReference type="Proteomes" id="UP000305398">
    <property type="component" value="Chromosome"/>
</dbReference>